<reference evidence="1" key="2">
    <citation type="journal article" date="2022" name="New Phytol.">
        <title>Evolutionary transition to the ectomycorrhizal habit in the genomes of a hyperdiverse lineage of mushroom-forming fungi.</title>
        <authorList>
            <person name="Looney B."/>
            <person name="Miyauchi S."/>
            <person name="Morin E."/>
            <person name="Drula E."/>
            <person name="Courty P.E."/>
            <person name="Kohler A."/>
            <person name="Kuo A."/>
            <person name="LaButti K."/>
            <person name="Pangilinan J."/>
            <person name="Lipzen A."/>
            <person name="Riley R."/>
            <person name="Andreopoulos W."/>
            <person name="He G."/>
            <person name="Johnson J."/>
            <person name="Nolan M."/>
            <person name="Tritt A."/>
            <person name="Barry K.W."/>
            <person name="Grigoriev I.V."/>
            <person name="Nagy L.G."/>
            <person name="Hibbett D."/>
            <person name="Henrissat B."/>
            <person name="Matheny P.B."/>
            <person name="Labbe J."/>
            <person name="Martin F.M."/>
        </authorList>
    </citation>
    <scope>NUCLEOTIDE SEQUENCE</scope>
    <source>
        <strain evidence="1">HHB10654</strain>
    </source>
</reference>
<organism evidence="1 2">
    <name type="scientific">Artomyces pyxidatus</name>
    <dbReference type="NCBI Taxonomy" id="48021"/>
    <lineage>
        <taxon>Eukaryota</taxon>
        <taxon>Fungi</taxon>
        <taxon>Dikarya</taxon>
        <taxon>Basidiomycota</taxon>
        <taxon>Agaricomycotina</taxon>
        <taxon>Agaricomycetes</taxon>
        <taxon>Russulales</taxon>
        <taxon>Auriscalpiaceae</taxon>
        <taxon>Artomyces</taxon>
    </lineage>
</organism>
<sequence length="134" mass="15145">MFCHLRYSRLTSVHIATAEGSEVDRLSIRGTAVLTIGRTVGPTGLRGNLVSSYHMSLRSDIRGHIMHGRPPCKRLKWMILASKAVQTPWWCFGVWLCPCSVTEKASETVYLLCEESSNTTESMNNRVNTWICRE</sequence>
<keyword evidence="2" id="KW-1185">Reference proteome</keyword>
<evidence type="ECO:0000313" key="2">
    <source>
        <dbReference type="Proteomes" id="UP000814140"/>
    </source>
</evidence>
<comment type="caution">
    <text evidence="1">The sequence shown here is derived from an EMBL/GenBank/DDBJ whole genome shotgun (WGS) entry which is preliminary data.</text>
</comment>
<evidence type="ECO:0000313" key="1">
    <source>
        <dbReference type="EMBL" id="KAI0061246.1"/>
    </source>
</evidence>
<dbReference type="Proteomes" id="UP000814140">
    <property type="component" value="Unassembled WGS sequence"/>
</dbReference>
<gene>
    <name evidence="1" type="ORF">BV25DRAFT_1949150</name>
</gene>
<accession>A0ACB8SZG2</accession>
<dbReference type="EMBL" id="MU277213">
    <property type="protein sequence ID" value="KAI0061246.1"/>
    <property type="molecule type" value="Genomic_DNA"/>
</dbReference>
<proteinExistence type="predicted"/>
<reference evidence="1" key="1">
    <citation type="submission" date="2021-03" db="EMBL/GenBank/DDBJ databases">
        <authorList>
            <consortium name="DOE Joint Genome Institute"/>
            <person name="Ahrendt S."/>
            <person name="Looney B.P."/>
            <person name="Miyauchi S."/>
            <person name="Morin E."/>
            <person name="Drula E."/>
            <person name="Courty P.E."/>
            <person name="Chicoki N."/>
            <person name="Fauchery L."/>
            <person name="Kohler A."/>
            <person name="Kuo A."/>
            <person name="Labutti K."/>
            <person name="Pangilinan J."/>
            <person name="Lipzen A."/>
            <person name="Riley R."/>
            <person name="Andreopoulos W."/>
            <person name="He G."/>
            <person name="Johnson J."/>
            <person name="Barry K.W."/>
            <person name="Grigoriev I.V."/>
            <person name="Nagy L."/>
            <person name="Hibbett D."/>
            <person name="Henrissat B."/>
            <person name="Matheny P.B."/>
            <person name="Labbe J."/>
            <person name="Martin F."/>
        </authorList>
    </citation>
    <scope>NUCLEOTIDE SEQUENCE</scope>
    <source>
        <strain evidence="1">HHB10654</strain>
    </source>
</reference>
<name>A0ACB8SZG2_9AGAM</name>
<protein>
    <submittedName>
        <fullName evidence="1">Uncharacterized protein</fullName>
    </submittedName>
</protein>